<dbReference type="GO" id="GO:0007166">
    <property type="term" value="P:cell surface receptor signaling pathway"/>
    <property type="evidence" value="ECO:0007669"/>
    <property type="project" value="InterPro"/>
</dbReference>
<reference evidence="1" key="1">
    <citation type="submission" date="2020-11" db="EMBL/GenBank/DDBJ databases">
        <authorList>
            <consortium name="DOE Joint Genome Institute"/>
            <person name="Ahrendt S."/>
            <person name="Riley R."/>
            <person name="Andreopoulos W."/>
            <person name="LaButti K."/>
            <person name="Pangilinan J."/>
            <person name="Ruiz-duenas F.J."/>
            <person name="Barrasa J.M."/>
            <person name="Sanchez-Garcia M."/>
            <person name="Camarero S."/>
            <person name="Miyauchi S."/>
            <person name="Serrano A."/>
            <person name="Linde D."/>
            <person name="Babiker R."/>
            <person name="Drula E."/>
            <person name="Ayuso-Fernandez I."/>
            <person name="Pacheco R."/>
            <person name="Padilla G."/>
            <person name="Ferreira P."/>
            <person name="Barriuso J."/>
            <person name="Kellner H."/>
            <person name="Castanera R."/>
            <person name="Alfaro M."/>
            <person name="Ramirez L."/>
            <person name="Pisabarro A.G."/>
            <person name="Kuo A."/>
            <person name="Tritt A."/>
            <person name="Lipzen A."/>
            <person name="He G."/>
            <person name="Yan M."/>
            <person name="Ng V."/>
            <person name="Cullen D."/>
            <person name="Martin F."/>
            <person name="Rosso M.-N."/>
            <person name="Henrissat B."/>
            <person name="Hibbett D."/>
            <person name="Martinez A.T."/>
            <person name="Grigoriev I.V."/>
        </authorList>
    </citation>
    <scope>NUCLEOTIDE SEQUENCE</scope>
    <source>
        <strain evidence="1">AH 44721</strain>
    </source>
</reference>
<sequence>MFCWHESNRCRPSFQRFGISFGLAGSSALLDIKETVQNIADAVGSQQKRGWAQKALKVSIEASGLSRLDQRLSAGQQQLCLAINTENVGQAIKNAQEVETIFSSKSESLPGIITDNFEHYQDRIDRHRDKLDSLTKKLQRLYPSMERYPAPLVPPHAPLDMAPGLGIGGISSLIRLGGTIISLVQGAKNNREEAFSIGRRVQVVLDVIESLNSDLMNRRVRRDEVDALMSCLQKCAEVVADQTAKGAGKRALDVQSDRSKLKDLEKELTDCLVRLGIDLQLHQKSLDTELMFNVTANISRLEKDVIKASNNTSEKISASIRMAEHGAERLQWVIDRAPFYSTASGDQIRDFSEHPSMLINRVDCSASR</sequence>
<dbReference type="InterPro" id="IPR059179">
    <property type="entry name" value="MLKL-like_MCAfunc"/>
</dbReference>
<gene>
    <name evidence="1" type="ORF">CPB84DRAFT_1962159</name>
</gene>
<dbReference type="InterPro" id="IPR036537">
    <property type="entry name" value="Adaptor_Cbl_N_dom_sf"/>
</dbReference>
<comment type="caution">
    <text evidence="1">The sequence shown here is derived from an EMBL/GenBank/DDBJ whole genome shotgun (WGS) entry which is preliminary data.</text>
</comment>
<name>A0A9P5TP65_GYMJU</name>
<dbReference type="Gene3D" id="1.20.930.20">
    <property type="entry name" value="Adaptor protein Cbl, N-terminal domain"/>
    <property type="match status" value="1"/>
</dbReference>
<dbReference type="CDD" id="cd21037">
    <property type="entry name" value="MLKL_NTD"/>
    <property type="match status" value="1"/>
</dbReference>
<evidence type="ECO:0000313" key="1">
    <source>
        <dbReference type="EMBL" id="KAF8901218.1"/>
    </source>
</evidence>
<evidence type="ECO:0000313" key="2">
    <source>
        <dbReference type="Proteomes" id="UP000724874"/>
    </source>
</evidence>
<accession>A0A9P5TP65</accession>
<dbReference type="OrthoDB" id="10590124at2759"/>
<dbReference type="EMBL" id="JADNYJ010000043">
    <property type="protein sequence ID" value="KAF8901218.1"/>
    <property type="molecule type" value="Genomic_DNA"/>
</dbReference>
<proteinExistence type="predicted"/>
<keyword evidence="2" id="KW-1185">Reference proteome</keyword>
<protein>
    <submittedName>
        <fullName evidence="1">Uncharacterized protein</fullName>
    </submittedName>
</protein>
<organism evidence="1 2">
    <name type="scientific">Gymnopilus junonius</name>
    <name type="common">Spectacular rustgill mushroom</name>
    <name type="synonym">Gymnopilus spectabilis subsp. junonius</name>
    <dbReference type="NCBI Taxonomy" id="109634"/>
    <lineage>
        <taxon>Eukaryota</taxon>
        <taxon>Fungi</taxon>
        <taxon>Dikarya</taxon>
        <taxon>Basidiomycota</taxon>
        <taxon>Agaricomycotina</taxon>
        <taxon>Agaricomycetes</taxon>
        <taxon>Agaricomycetidae</taxon>
        <taxon>Agaricales</taxon>
        <taxon>Agaricineae</taxon>
        <taxon>Hymenogastraceae</taxon>
        <taxon>Gymnopilus</taxon>
    </lineage>
</organism>
<dbReference type="Proteomes" id="UP000724874">
    <property type="component" value="Unassembled WGS sequence"/>
</dbReference>
<dbReference type="AlphaFoldDB" id="A0A9P5TP65"/>